<comment type="similarity">
    <text evidence="1">Belongs to the AAA ATPase family.</text>
</comment>
<feature type="domain" description="AAA+ ATPase" evidence="4">
    <location>
        <begin position="131"/>
        <end position="263"/>
    </location>
</feature>
<dbReference type="GO" id="GO:0016887">
    <property type="term" value="F:ATP hydrolysis activity"/>
    <property type="evidence" value="ECO:0007669"/>
    <property type="project" value="InterPro"/>
</dbReference>
<accession>A0A426TSN6</accession>
<dbReference type="InterPro" id="IPR027417">
    <property type="entry name" value="P-loop_NTPase"/>
</dbReference>
<proteinExistence type="inferred from homology"/>
<dbReference type="Pfam" id="PF00004">
    <property type="entry name" value="AAA"/>
    <property type="match status" value="1"/>
</dbReference>
<dbReference type="SUPFAM" id="SSF52540">
    <property type="entry name" value="P-loop containing nucleoside triphosphate hydrolases"/>
    <property type="match status" value="1"/>
</dbReference>
<evidence type="ECO:0000313" key="5">
    <source>
        <dbReference type="EMBL" id="RRR67081.1"/>
    </source>
</evidence>
<dbReference type="InterPro" id="IPR050221">
    <property type="entry name" value="26S_Proteasome_ATPase"/>
</dbReference>
<dbReference type="PANTHER" id="PTHR23073">
    <property type="entry name" value="26S PROTEASOME REGULATORY SUBUNIT"/>
    <property type="match status" value="1"/>
</dbReference>
<name>A0A426TSN6_9CHLR</name>
<sequence length="354" mass="38864">MSTAGALVRKLLQAHAKGDAAAFKAAAEAYIAEERRKNHHILANDLERALLNGSYDQRSPLGPGLRGLNLLGVTEHDLPRDAERGALLLEIIAPHRTLDTLVLNLEVREGLERIVIEQGRADVLRSYGLRPIGKALFCGPPGCGKTVAAEAVAQALDLPLVLVRFDAVVSSYLGETAANLRKVFTFAASRQMVMLFDEFDAIGKQRTASEEHGELKRVVNAFLQMLDGFRGESLLIAATNHQGLLDPALWRRFDEVIFFDRPDAEASAEILRRVLHQVGLAPGIVLIERARELIGASHADVERIGLDAVKQTVLNHRTQITAAALDEATRRYFMRRALTVPGVTSMMEDGRMES</sequence>
<evidence type="ECO:0000256" key="1">
    <source>
        <dbReference type="ARBA" id="ARBA00006914"/>
    </source>
</evidence>
<dbReference type="Proteomes" id="UP000280307">
    <property type="component" value="Unassembled WGS sequence"/>
</dbReference>
<dbReference type="InterPro" id="IPR003959">
    <property type="entry name" value="ATPase_AAA_core"/>
</dbReference>
<dbReference type="CDD" id="cd19481">
    <property type="entry name" value="RecA-like_protease"/>
    <property type="match status" value="1"/>
</dbReference>
<reference evidence="5 6" key="1">
    <citation type="submission" date="2018-12" db="EMBL/GenBank/DDBJ databases">
        <title>Genome Sequence of Candidatus Viridilinea halotolerans isolated from saline sulfide-rich spring.</title>
        <authorList>
            <person name="Grouzdev D.S."/>
            <person name="Burganskaya E.I."/>
            <person name="Krutkina M.S."/>
            <person name="Sukhacheva M.V."/>
            <person name="Gorlenko V.M."/>
        </authorList>
    </citation>
    <scope>NUCLEOTIDE SEQUENCE [LARGE SCALE GENOMIC DNA]</scope>
    <source>
        <strain evidence="5">Chok-6</strain>
    </source>
</reference>
<dbReference type="Gene3D" id="3.40.50.300">
    <property type="entry name" value="P-loop containing nucleotide triphosphate hydrolases"/>
    <property type="match status" value="1"/>
</dbReference>
<evidence type="ECO:0000313" key="6">
    <source>
        <dbReference type="Proteomes" id="UP000280307"/>
    </source>
</evidence>
<protein>
    <submittedName>
        <fullName evidence="5">ATP-binding protein</fullName>
    </submittedName>
</protein>
<dbReference type="GO" id="GO:0005524">
    <property type="term" value="F:ATP binding"/>
    <property type="evidence" value="ECO:0007669"/>
    <property type="project" value="UniProtKB-KW"/>
</dbReference>
<gene>
    <name evidence="5" type="ORF">EI684_19590</name>
</gene>
<comment type="caution">
    <text evidence="5">The sequence shown here is derived from an EMBL/GenBank/DDBJ whole genome shotgun (WGS) entry which is preliminary data.</text>
</comment>
<keyword evidence="3 5" id="KW-0067">ATP-binding</keyword>
<dbReference type="EMBL" id="RSAS01000811">
    <property type="protein sequence ID" value="RRR67081.1"/>
    <property type="molecule type" value="Genomic_DNA"/>
</dbReference>
<dbReference type="AlphaFoldDB" id="A0A426TSN6"/>
<keyword evidence="2" id="KW-0547">Nucleotide-binding</keyword>
<dbReference type="InterPro" id="IPR003593">
    <property type="entry name" value="AAA+_ATPase"/>
</dbReference>
<organism evidence="5 6">
    <name type="scientific">Candidatus Viridilinea halotolerans</name>
    <dbReference type="NCBI Taxonomy" id="2491704"/>
    <lineage>
        <taxon>Bacteria</taxon>
        <taxon>Bacillati</taxon>
        <taxon>Chloroflexota</taxon>
        <taxon>Chloroflexia</taxon>
        <taxon>Chloroflexales</taxon>
        <taxon>Chloroflexineae</taxon>
        <taxon>Oscillochloridaceae</taxon>
        <taxon>Candidatus Viridilinea</taxon>
    </lineage>
</organism>
<evidence type="ECO:0000256" key="3">
    <source>
        <dbReference type="ARBA" id="ARBA00022840"/>
    </source>
</evidence>
<evidence type="ECO:0000259" key="4">
    <source>
        <dbReference type="SMART" id="SM00382"/>
    </source>
</evidence>
<evidence type="ECO:0000256" key="2">
    <source>
        <dbReference type="ARBA" id="ARBA00022741"/>
    </source>
</evidence>
<dbReference type="SMART" id="SM00382">
    <property type="entry name" value="AAA"/>
    <property type="match status" value="1"/>
</dbReference>